<dbReference type="AlphaFoldDB" id="A0A6M4H9M4"/>
<dbReference type="KEGG" id="upl:DSM104440_01910"/>
<dbReference type="SUPFAM" id="SSF54909">
    <property type="entry name" value="Dimeric alpha+beta barrel"/>
    <property type="match status" value="1"/>
</dbReference>
<gene>
    <name evidence="3" type="ORF">DSM104440_01910</name>
</gene>
<evidence type="ECO:0000313" key="4">
    <source>
        <dbReference type="Proteomes" id="UP000503096"/>
    </source>
</evidence>
<dbReference type="PANTHER" id="PTHR35174:SF3">
    <property type="entry name" value="BLL7171 PROTEIN"/>
    <property type="match status" value="1"/>
</dbReference>
<dbReference type="Gene3D" id="3.30.70.1060">
    <property type="entry name" value="Dimeric alpha+beta barrel"/>
    <property type="match status" value="1"/>
</dbReference>
<accession>A0A6M4H9M4</accession>
<dbReference type="EMBL" id="CP053073">
    <property type="protein sequence ID" value="QJR15094.1"/>
    <property type="molecule type" value="Genomic_DNA"/>
</dbReference>
<sequence>MRFACLGYFDEAQWNTLSPETQESMFKKCMAYDAVLRKNGHYVGGEALHSANETVTLKMKNGQAVAIDGPYAETKEYIGGILMLEARDMKHATELMLKHPGVAIGPFEIRAIDSEFMAKAEALMEAAK</sequence>
<name>A0A6M4H9M4_9PROT</name>
<keyword evidence="4" id="KW-1185">Reference proteome</keyword>
<dbReference type="PANTHER" id="PTHR35174">
    <property type="entry name" value="BLL7171 PROTEIN-RELATED"/>
    <property type="match status" value="1"/>
</dbReference>
<dbReference type="InterPro" id="IPR011008">
    <property type="entry name" value="Dimeric_a/b-barrel"/>
</dbReference>
<dbReference type="InterPro" id="IPR005545">
    <property type="entry name" value="YCII"/>
</dbReference>
<proteinExistence type="inferred from homology"/>
<dbReference type="Proteomes" id="UP000503096">
    <property type="component" value="Chromosome"/>
</dbReference>
<protein>
    <recommendedName>
        <fullName evidence="2">YCII-related domain-containing protein</fullName>
    </recommendedName>
</protein>
<reference evidence="3 4" key="1">
    <citation type="submission" date="2020-04" db="EMBL/GenBank/DDBJ databases">
        <title>Usitatibacter rugosus gen. nov., sp. nov. and Usitatibacter palustris sp. nov., novel members of Usitatibacteraceae fam. nov. within the order Nitrosomonadales isolated from soil.</title>
        <authorList>
            <person name="Huber K.J."/>
            <person name="Neumann-Schaal M."/>
            <person name="Geppert A."/>
            <person name="Luckner M."/>
            <person name="Wanner G."/>
            <person name="Overmann J."/>
        </authorList>
    </citation>
    <scope>NUCLEOTIDE SEQUENCE [LARGE SCALE GENOMIC DNA]</scope>
    <source>
        <strain evidence="3 4">Swamp67</strain>
    </source>
</reference>
<evidence type="ECO:0000259" key="2">
    <source>
        <dbReference type="Pfam" id="PF03795"/>
    </source>
</evidence>
<organism evidence="3 4">
    <name type="scientific">Usitatibacter palustris</name>
    <dbReference type="NCBI Taxonomy" id="2732487"/>
    <lineage>
        <taxon>Bacteria</taxon>
        <taxon>Pseudomonadati</taxon>
        <taxon>Pseudomonadota</taxon>
        <taxon>Betaproteobacteria</taxon>
        <taxon>Nitrosomonadales</taxon>
        <taxon>Usitatibacteraceae</taxon>
        <taxon>Usitatibacter</taxon>
    </lineage>
</organism>
<evidence type="ECO:0000313" key="3">
    <source>
        <dbReference type="EMBL" id="QJR15094.1"/>
    </source>
</evidence>
<dbReference type="Pfam" id="PF03795">
    <property type="entry name" value="YCII"/>
    <property type="match status" value="1"/>
</dbReference>
<feature type="domain" description="YCII-related" evidence="2">
    <location>
        <begin position="1"/>
        <end position="112"/>
    </location>
</feature>
<dbReference type="InParanoid" id="A0A6M4H9M4"/>
<dbReference type="RefSeq" id="WP_171162081.1">
    <property type="nucleotide sequence ID" value="NZ_CP053073.1"/>
</dbReference>
<comment type="similarity">
    <text evidence="1">Belongs to the YciI family.</text>
</comment>
<evidence type="ECO:0000256" key="1">
    <source>
        <dbReference type="ARBA" id="ARBA00007689"/>
    </source>
</evidence>